<sequence length="397" mass="44524">MNGSLMYQAWLTNMECRYIYIFAVILVSFNALESASVLPTHRNWEDDFDKTITKAQAEVDKIKAWIDDQSQQLQTKATASVQDVFTDFDDALKQAQDKGATMGIDVSSCVDGKQETVDSEVQELVQAAFACATNELNSAVDLASNLLDQMETIKNKVVEIAADFEDCNHKNKLKKAECIAKETAKAVEQAAKVEIDVSGFISKETLLFEELAPKLLACEAVQKYIYTHDDTVAKLRDALVQDGLESVDMGCSDELLAGWLSGATGRVRLASNFEPLLGHHVTYWRLSRTTSRQHLSVAVTRIGLERNTKSPPLHLVILSCLLLEGYVISLLDNFPHTLQFFSKVTHVFVGFQHRSDFGETRRDQDNSRTQTIHKRRQPKYLKVLVTGVIRGHYEVSE</sequence>
<dbReference type="EMBL" id="OE186730">
    <property type="protein sequence ID" value="CAD7578057.1"/>
    <property type="molecule type" value="Genomic_DNA"/>
</dbReference>
<proteinExistence type="predicted"/>
<reference evidence="1" key="1">
    <citation type="submission" date="2020-11" db="EMBL/GenBank/DDBJ databases">
        <authorList>
            <person name="Tran Van P."/>
        </authorList>
    </citation>
    <scope>NUCLEOTIDE SEQUENCE</scope>
</reference>
<accession>A0A7R9JGC5</accession>
<evidence type="ECO:0000313" key="1">
    <source>
        <dbReference type="EMBL" id="CAD7578057.1"/>
    </source>
</evidence>
<name>A0A7R9JGC5_TIMCA</name>
<protein>
    <submittedName>
        <fullName evidence="1">(California timema) hypothetical protein</fullName>
    </submittedName>
</protein>
<organism evidence="1">
    <name type="scientific">Timema californicum</name>
    <name type="common">California timema</name>
    <name type="synonym">Walking stick</name>
    <dbReference type="NCBI Taxonomy" id="61474"/>
    <lineage>
        <taxon>Eukaryota</taxon>
        <taxon>Metazoa</taxon>
        <taxon>Ecdysozoa</taxon>
        <taxon>Arthropoda</taxon>
        <taxon>Hexapoda</taxon>
        <taxon>Insecta</taxon>
        <taxon>Pterygota</taxon>
        <taxon>Neoptera</taxon>
        <taxon>Polyneoptera</taxon>
        <taxon>Phasmatodea</taxon>
        <taxon>Timematodea</taxon>
        <taxon>Timematoidea</taxon>
        <taxon>Timematidae</taxon>
        <taxon>Timema</taxon>
    </lineage>
</organism>
<gene>
    <name evidence="1" type="ORF">TCMB3V08_LOCUS10598</name>
</gene>
<dbReference type="AlphaFoldDB" id="A0A7R9JGC5"/>